<proteinExistence type="predicted"/>
<name>A0A6L2M3E8_TANCI</name>
<gene>
    <name evidence="2" type="ORF">Tci_040504</name>
</gene>
<evidence type="ECO:0000256" key="1">
    <source>
        <dbReference type="SAM" id="MobiDB-lite"/>
    </source>
</evidence>
<feature type="region of interest" description="Disordered" evidence="1">
    <location>
        <begin position="337"/>
        <end position="357"/>
    </location>
</feature>
<feature type="region of interest" description="Disordered" evidence="1">
    <location>
        <begin position="227"/>
        <end position="256"/>
    </location>
</feature>
<feature type="region of interest" description="Disordered" evidence="1">
    <location>
        <begin position="19"/>
        <end position="52"/>
    </location>
</feature>
<sequence>MDDDLFTYEVQVASILCDSNKDDDSKHEADDNMGYDPYGKVELTDEESSDDEDEVAEIQTYLLRTLRDSKLMKNLRMIRSMNGTEMYHRKLTWSLHSWKLASYQDYEWYEALMDSEIKEQVLRNKGIMEGLISDDESSNDGWRRWQSYEITYHDHDEIEYENETHNERQELCEAHELPMSNIRRFVMIKYSFRQDKKYVTVKEDEYNDWNEQTMMHAEHTRKSFAEWTNDGCGTESEVQDDNNRSGNDTDADDADIRPIYDKEPMAEVQLTAECNIFAIGQHHTEQPEIINEDHSKSPSSFSEPIRFFCSTCNKCVFNANHDACITKLLKEVNSRAKIQSHKTRDRNKRVDQKSHTQIPGRKIFTGHRFSPNKTSDVYEKISPRSDLRWKPTGRIFKSVGLRWLPTGKLFNSCTSKVESEPPHGSNVDISKIHECK</sequence>
<organism evidence="2">
    <name type="scientific">Tanacetum cinerariifolium</name>
    <name type="common">Dalmatian daisy</name>
    <name type="synonym">Chrysanthemum cinerariifolium</name>
    <dbReference type="NCBI Taxonomy" id="118510"/>
    <lineage>
        <taxon>Eukaryota</taxon>
        <taxon>Viridiplantae</taxon>
        <taxon>Streptophyta</taxon>
        <taxon>Embryophyta</taxon>
        <taxon>Tracheophyta</taxon>
        <taxon>Spermatophyta</taxon>
        <taxon>Magnoliopsida</taxon>
        <taxon>eudicotyledons</taxon>
        <taxon>Gunneridae</taxon>
        <taxon>Pentapetalae</taxon>
        <taxon>asterids</taxon>
        <taxon>campanulids</taxon>
        <taxon>Asterales</taxon>
        <taxon>Asteraceae</taxon>
        <taxon>Asteroideae</taxon>
        <taxon>Anthemideae</taxon>
        <taxon>Anthemidinae</taxon>
        <taxon>Tanacetum</taxon>
    </lineage>
</organism>
<protein>
    <submittedName>
        <fullName evidence="2">Uncharacterized protein</fullName>
    </submittedName>
</protein>
<reference evidence="2" key="1">
    <citation type="journal article" date="2019" name="Sci. Rep.">
        <title>Draft genome of Tanacetum cinerariifolium, the natural source of mosquito coil.</title>
        <authorList>
            <person name="Yamashiro T."/>
            <person name="Shiraishi A."/>
            <person name="Satake H."/>
            <person name="Nakayama K."/>
        </authorList>
    </citation>
    <scope>NUCLEOTIDE SEQUENCE</scope>
</reference>
<dbReference type="EMBL" id="BKCJ010005766">
    <property type="protein sequence ID" value="GEU68526.1"/>
    <property type="molecule type" value="Genomic_DNA"/>
</dbReference>
<accession>A0A6L2M3E8</accession>
<comment type="caution">
    <text evidence="2">The sequence shown here is derived from an EMBL/GenBank/DDBJ whole genome shotgun (WGS) entry which is preliminary data.</text>
</comment>
<evidence type="ECO:0000313" key="2">
    <source>
        <dbReference type="EMBL" id="GEU68526.1"/>
    </source>
</evidence>
<feature type="compositionally biased region" description="Basic residues" evidence="1">
    <location>
        <begin position="338"/>
        <end position="347"/>
    </location>
</feature>
<dbReference type="AlphaFoldDB" id="A0A6L2M3E8"/>
<feature type="compositionally biased region" description="Basic and acidic residues" evidence="1">
    <location>
        <begin position="19"/>
        <end position="30"/>
    </location>
</feature>